<feature type="region of interest" description="Disordered" evidence="1">
    <location>
        <begin position="483"/>
        <end position="506"/>
    </location>
</feature>
<dbReference type="EMBL" id="FJOG01000014">
    <property type="protein sequence ID" value="CZR59826.1"/>
    <property type="molecule type" value="Genomic_DNA"/>
</dbReference>
<dbReference type="STRING" id="576137.A0A1L7X477"/>
<proteinExistence type="predicted"/>
<dbReference type="OrthoDB" id="674604at2759"/>
<dbReference type="PANTHER" id="PTHR10622:SF12">
    <property type="entry name" value="HET DOMAIN-CONTAINING PROTEIN"/>
    <property type="match status" value="1"/>
</dbReference>
<protein>
    <recommendedName>
        <fullName evidence="2">Heterokaryon incompatibility domain-containing protein</fullName>
    </recommendedName>
</protein>
<evidence type="ECO:0000259" key="2">
    <source>
        <dbReference type="Pfam" id="PF06985"/>
    </source>
</evidence>
<dbReference type="Pfam" id="PF06985">
    <property type="entry name" value="HET"/>
    <property type="match status" value="1"/>
</dbReference>
<evidence type="ECO:0000313" key="3">
    <source>
        <dbReference type="EMBL" id="CZR59826.1"/>
    </source>
</evidence>
<dbReference type="AlphaFoldDB" id="A0A1L7X477"/>
<sequence length="523" mass="59889">MWLLSTTTLQLEYVNSSKEHSYAILSHTWEDEEVTLQEMAHLDQARRKKGFSKIEWTCRLALERGIQYAWVDTCCIDKSSSAELTEAINSMFKWYKDSTVCFAFLSDLPPSDPMSKTKKLPTDEFRRCRWFTRGWILQELIAPEAIEFYDQSWTLRGDKSSSKPQLFEITGIDSEVLVDSDKLSTIPVARRMSWVSMRQTTRVEDLAYCLFGIFDVNLPLIYGEGLKAFIRLQEGIHGDQQFRGIFARSPYEFRNCGSLVMVANPCLQTTQFEMTHRGINFTTSLINLEGDEKEYYLLNLNCRHSGVSRCDEIHGAIVIPLVRIRNGYVRYHSRTLAVVSLLPFMTYEYDASRRSHRNATQIHIPKMISWAASDLIAVRRAHRFTYLGFGLSPQDRGRASQFRKRAEQLPTTLNLTQPYIQQTRSHTAEARRYSKGHSLLLSVTTNILPHRESGMYELVLSIKGERVTSGPIHFGAASCPLTAHTPKTPATSVPPRPLKLPEEQQTSTRHGLLSFLGIELPFR</sequence>
<keyword evidence="4" id="KW-1185">Reference proteome</keyword>
<name>A0A1L7X477_9HELO</name>
<dbReference type="Proteomes" id="UP000184330">
    <property type="component" value="Unassembled WGS sequence"/>
</dbReference>
<evidence type="ECO:0000256" key="1">
    <source>
        <dbReference type="SAM" id="MobiDB-lite"/>
    </source>
</evidence>
<gene>
    <name evidence="3" type="ORF">PAC_09720</name>
</gene>
<accession>A0A1L7X477</accession>
<reference evidence="3 4" key="1">
    <citation type="submission" date="2016-03" db="EMBL/GenBank/DDBJ databases">
        <authorList>
            <person name="Ploux O."/>
        </authorList>
    </citation>
    <scope>NUCLEOTIDE SEQUENCE [LARGE SCALE GENOMIC DNA]</scope>
    <source>
        <strain evidence="3 4">UAMH 11012</strain>
    </source>
</reference>
<evidence type="ECO:0000313" key="4">
    <source>
        <dbReference type="Proteomes" id="UP000184330"/>
    </source>
</evidence>
<feature type="domain" description="Heterokaryon incompatibility" evidence="2">
    <location>
        <begin position="22"/>
        <end position="107"/>
    </location>
</feature>
<organism evidence="3 4">
    <name type="scientific">Phialocephala subalpina</name>
    <dbReference type="NCBI Taxonomy" id="576137"/>
    <lineage>
        <taxon>Eukaryota</taxon>
        <taxon>Fungi</taxon>
        <taxon>Dikarya</taxon>
        <taxon>Ascomycota</taxon>
        <taxon>Pezizomycotina</taxon>
        <taxon>Leotiomycetes</taxon>
        <taxon>Helotiales</taxon>
        <taxon>Mollisiaceae</taxon>
        <taxon>Phialocephala</taxon>
        <taxon>Phialocephala fortinii species complex</taxon>
    </lineage>
</organism>
<dbReference type="InterPro" id="IPR010730">
    <property type="entry name" value="HET"/>
</dbReference>
<dbReference type="PANTHER" id="PTHR10622">
    <property type="entry name" value="HET DOMAIN-CONTAINING PROTEIN"/>
    <property type="match status" value="1"/>
</dbReference>